<feature type="region of interest" description="Disordered" evidence="1">
    <location>
        <begin position="27"/>
        <end position="107"/>
    </location>
</feature>
<dbReference type="Proteomes" id="UP000318405">
    <property type="component" value="Unassembled WGS sequence"/>
</dbReference>
<feature type="chain" id="PRO_5021761039" evidence="2">
    <location>
        <begin position="27"/>
        <end position="107"/>
    </location>
</feature>
<feature type="compositionally biased region" description="Polar residues" evidence="1">
    <location>
        <begin position="33"/>
        <end position="44"/>
    </location>
</feature>
<name>A0A556AWJ8_9BURK</name>
<feature type="compositionally biased region" description="Basic and acidic residues" evidence="1">
    <location>
        <begin position="81"/>
        <end position="107"/>
    </location>
</feature>
<protein>
    <submittedName>
        <fullName evidence="3">Uncharacterized protein</fullName>
    </submittedName>
</protein>
<organism evidence="3 4">
    <name type="scientific">Verticiella sediminum</name>
    <dbReference type="NCBI Taxonomy" id="1247510"/>
    <lineage>
        <taxon>Bacteria</taxon>
        <taxon>Pseudomonadati</taxon>
        <taxon>Pseudomonadota</taxon>
        <taxon>Betaproteobacteria</taxon>
        <taxon>Burkholderiales</taxon>
        <taxon>Alcaligenaceae</taxon>
        <taxon>Verticiella</taxon>
    </lineage>
</organism>
<dbReference type="EMBL" id="VLTJ01000010">
    <property type="protein sequence ID" value="TSH97300.1"/>
    <property type="molecule type" value="Genomic_DNA"/>
</dbReference>
<evidence type="ECO:0000313" key="4">
    <source>
        <dbReference type="Proteomes" id="UP000318405"/>
    </source>
</evidence>
<keyword evidence="2" id="KW-0732">Signal</keyword>
<keyword evidence="4" id="KW-1185">Reference proteome</keyword>
<comment type="caution">
    <text evidence="3">The sequence shown here is derived from an EMBL/GenBank/DDBJ whole genome shotgun (WGS) entry which is preliminary data.</text>
</comment>
<gene>
    <name evidence="3" type="ORF">FOZ76_06105</name>
</gene>
<accession>A0A556AWJ8</accession>
<feature type="signal peptide" evidence="2">
    <location>
        <begin position="1"/>
        <end position="26"/>
    </location>
</feature>
<dbReference type="AlphaFoldDB" id="A0A556AWJ8"/>
<evidence type="ECO:0000256" key="2">
    <source>
        <dbReference type="SAM" id="SignalP"/>
    </source>
</evidence>
<evidence type="ECO:0000256" key="1">
    <source>
        <dbReference type="SAM" id="MobiDB-lite"/>
    </source>
</evidence>
<feature type="compositionally biased region" description="Basic and acidic residues" evidence="1">
    <location>
        <begin position="46"/>
        <end position="60"/>
    </location>
</feature>
<evidence type="ECO:0000313" key="3">
    <source>
        <dbReference type="EMBL" id="TSH97300.1"/>
    </source>
</evidence>
<reference evidence="3 4" key="1">
    <citation type="submission" date="2019-07" db="EMBL/GenBank/DDBJ databases">
        <title>Qingshengfaniella alkalisoli gen. nov., sp. nov., isolated from saline soil.</title>
        <authorList>
            <person name="Xu L."/>
            <person name="Huang X.-X."/>
            <person name="Sun J.-Q."/>
        </authorList>
    </citation>
    <scope>NUCLEOTIDE SEQUENCE [LARGE SCALE GENOMIC DNA]</scope>
    <source>
        <strain evidence="3 4">DSM 27279</strain>
    </source>
</reference>
<sequence length="107" mass="11114">MSQSSTAQTIAVVAFSSLLMSTAAWAATPTATDPSQDSAATPTQAEEPRLPTADDTHRTGPEQSDAGSGAVPAEPQTLSPEAKREELGGSSAERMEQGRQENGQKQE</sequence>
<proteinExistence type="predicted"/>
<dbReference type="RefSeq" id="WP_143947255.1">
    <property type="nucleotide sequence ID" value="NZ_BAABMB010000001.1"/>
</dbReference>